<feature type="compositionally biased region" description="Basic and acidic residues" evidence="1">
    <location>
        <begin position="28"/>
        <end position="44"/>
    </location>
</feature>
<comment type="caution">
    <text evidence="2">The sequence shown here is derived from an EMBL/GenBank/DDBJ whole genome shotgun (WGS) entry which is preliminary data.</text>
</comment>
<evidence type="ECO:0000256" key="1">
    <source>
        <dbReference type="SAM" id="MobiDB-lite"/>
    </source>
</evidence>
<proteinExistence type="predicted"/>
<name>A0ABU0E825_9FIRM</name>
<dbReference type="EMBL" id="JAUSUR010000009">
    <property type="protein sequence ID" value="MDQ0363025.1"/>
    <property type="molecule type" value="Genomic_DNA"/>
</dbReference>
<evidence type="ECO:0000313" key="3">
    <source>
        <dbReference type="Proteomes" id="UP001230220"/>
    </source>
</evidence>
<dbReference type="Proteomes" id="UP001230220">
    <property type="component" value="Unassembled WGS sequence"/>
</dbReference>
<sequence>MEKENKQTTDITLYSYMALMIKIEEIMRRPKNEEQKNGKQEKDIGIINPA</sequence>
<gene>
    <name evidence="2" type="ORF">J2S15_003786</name>
</gene>
<evidence type="ECO:0000313" key="2">
    <source>
        <dbReference type="EMBL" id="MDQ0363025.1"/>
    </source>
</evidence>
<feature type="region of interest" description="Disordered" evidence="1">
    <location>
        <begin position="28"/>
        <end position="50"/>
    </location>
</feature>
<protein>
    <submittedName>
        <fullName evidence="2">Uncharacterized protein</fullName>
    </submittedName>
</protein>
<keyword evidence="3" id="KW-1185">Reference proteome</keyword>
<organism evidence="2 3">
    <name type="scientific">Breznakia pachnodae</name>
    <dbReference type="NCBI Taxonomy" id="265178"/>
    <lineage>
        <taxon>Bacteria</taxon>
        <taxon>Bacillati</taxon>
        <taxon>Bacillota</taxon>
        <taxon>Erysipelotrichia</taxon>
        <taxon>Erysipelotrichales</taxon>
        <taxon>Erysipelotrichaceae</taxon>
        <taxon>Breznakia</taxon>
    </lineage>
</organism>
<reference evidence="2 3" key="1">
    <citation type="submission" date="2023-07" db="EMBL/GenBank/DDBJ databases">
        <title>Genomic Encyclopedia of Type Strains, Phase IV (KMG-IV): sequencing the most valuable type-strain genomes for metagenomic binning, comparative biology and taxonomic classification.</title>
        <authorList>
            <person name="Goeker M."/>
        </authorList>
    </citation>
    <scope>NUCLEOTIDE SEQUENCE [LARGE SCALE GENOMIC DNA]</scope>
    <source>
        <strain evidence="2 3">DSM 16784</strain>
    </source>
</reference>
<dbReference type="RefSeq" id="WP_307411474.1">
    <property type="nucleotide sequence ID" value="NZ_JAUSUR010000009.1"/>
</dbReference>
<accession>A0ABU0E825</accession>